<dbReference type="PANTHER" id="PTHR35011">
    <property type="entry name" value="2,3-DIKETO-L-GULONATE TRAP TRANSPORTER SMALL PERMEASE PROTEIN YIAM"/>
    <property type="match status" value="1"/>
</dbReference>
<comment type="similarity">
    <text evidence="8 9">Belongs to the TRAP transporter small permease family.</text>
</comment>
<keyword evidence="6 9" id="KW-1133">Transmembrane helix</keyword>
<keyword evidence="4 9" id="KW-0997">Cell inner membrane</keyword>
<evidence type="ECO:0000256" key="1">
    <source>
        <dbReference type="ARBA" id="ARBA00004429"/>
    </source>
</evidence>
<evidence type="ECO:0000256" key="5">
    <source>
        <dbReference type="ARBA" id="ARBA00022692"/>
    </source>
</evidence>
<keyword evidence="7 9" id="KW-0472">Membrane</keyword>
<feature type="transmembrane region" description="Helical" evidence="9">
    <location>
        <begin position="127"/>
        <end position="145"/>
    </location>
</feature>
<comment type="function">
    <text evidence="9">Part of the tripartite ATP-independent periplasmic (TRAP) transport system.</text>
</comment>
<keyword evidence="3" id="KW-1003">Cell membrane</keyword>
<dbReference type="AlphaFoldDB" id="A0A7L5C3C5"/>
<proteinExistence type="inferred from homology"/>
<evidence type="ECO:0000256" key="4">
    <source>
        <dbReference type="ARBA" id="ARBA00022519"/>
    </source>
</evidence>
<evidence type="ECO:0000256" key="9">
    <source>
        <dbReference type="RuleBase" id="RU369079"/>
    </source>
</evidence>
<keyword evidence="2 9" id="KW-0813">Transport</keyword>
<reference evidence="11 12" key="1">
    <citation type="submission" date="2020-02" db="EMBL/GenBank/DDBJ databases">
        <title>complete genome sequence of Rhodobacteraceae bacterium.</title>
        <authorList>
            <person name="Park J."/>
            <person name="Kim Y.-S."/>
            <person name="Kim K.-H."/>
        </authorList>
    </citation>
    <scope>NUCLEOTIDE SEQUENCE [LARGE SCALE GENOMIC DNA]</scope>
    <source>
        <strain evidence="11 12">RR4-56</strain>
    </source>
</reference>
<sequence>MRAFLEGYYRLLKLLLTALMVALVIPVSMQILSRYTGLIPRYIWTEEIARFCFVWIILIGAMIAVRDDTHFDVDVLPHSRDPRVEFGLRMFARLAILLMAFSFLWWGWDFGVLGSRQRSEISGLPMLSIYIAWPLAGATWVLFTVEKIADEMAAMRRGDVHGAR</sequence>
<evidence type="ECO:0000256" key="8">
    <source>
        <dbReference type="ARBA" id="ARBA00038436"/>
    </source>
</evidence>
<evidence type="ECO:0000256" key="7">
    <source>
        <dbReference type="ARBA" id="ARBA00023136"/>
    </source>
</evidence>
<protein>
    <recommendedName>
        <fullName evidence="9">TRAP transporter small permease protein</fullName>
    </recommendedName>
</protein>
<feature type="transmembrane region" description="Helical" evidence="9">
    <location>
        <begin position="12"/>
        <end position="33"/>
    </location>
</feature>
<feature type="transmembrane region" description="Helical" evidence="9">
    <location>
        <begin position="86"/>
        <end position="107"/>
    </location>
</feature>
<dbReference type="GO" id="GO:0005886">
    <property type="term" value="C:plasma membrane"/>
    <property type="evidence" value="ECO:0007669"/>
    <property type="project" value="UniProtKB-SubCell"/>
</dbReference>
<evidence type="ECO:0000313" key="11">
    <source>
        <dbReference type="EMBL" id="QIE57016.1"/>
    </source>
</evidence>
<dbReference type="GO" id="GO:0015740">
    <property type="term" value="P:C4-dicarboxylate transport"/>
    <property type="evidence" value="ECO:0007669"/>
    <property type="project" value="TreeGrafter"/>
</dbReference>
<organism evidence="11 12">
    <name type="scientific">Pikeienuella piscinae</name>
    <dbReference type="NCBI Taxonomy" id="2748098"/>
    <lineage>
        <taxon>Bacteria</taxon>
        <taxon>Pseudomonadati</taxon>
        <taxon>Pseudomonadota</taxon>
        <taxon>Alphaproteobacteria</taxon>
        <taxon>Rhodobacterales</taxon>
        <taxon>Paracoccaceae</taxon>
        <taxon>Pikeienuella</taxon>
    </lineage>
</organism>
<comment type="subcellular location">
    <subcellularLocation>
        <location evidence="1 9">Cell inner membrane</location>
        <topology evidence="1 9">Multi-pass membrane protein</topology>
    </subcellularLocation>
</comment>
<evidence type="ECO:0000313" key="12">
    <source>
        <dbReference type="Proteomes" id="UP000503336"/>
    </source>
</evidence>
<keyword evidence="12" id="KW-1185">Reference proteome</keyword>
<dbReference type="Proteomes" id="UP000503336">
    <property type="component" value="Chromosome"/>
</dbReference>
<evidence type="ECO:0000259" key="10">
    <source>
        <dbReference type="Pfam" id="PF04290"/>
    </source>
</evidence>
<accession>A0A7L5C3C5</accession>
<dbReference type="KEGG" id="hdh:G5B40_17170"/>
<dbReference type="RefSeq" id="WP_165101168.1">
    <property type="nucleotide sequence ID" value="NZ_CP049056.1"/>
</dbReference>
<dbReference type="InterPro" id="IPR055348">
    <property type="entry name" value="DctQ"/>
</dbReference>
<keyword evidence="5 9" id="KW-0812">Transmembrane</keyword>
<evidence type="ECO:0000256" key="6">
    <source>
        <dbReference type="ARBA" id="ARBA00022989"/>
    </source>
</evidence>
<comment type="subunit">
    <text evidence="9">The complex comprises the extracytoplasmic solute receptor protein and the two transmembrane proteins.</text>
</comment>
<feature type="transmembrane region" description="Helical" evidence="9">
    <location>
        <begin position="48"/>
        <end position="65"/>
    </location>
</feature>
<evidence type="ECO:0000256" key="3">
    <source>
        <dbReference type="ARBA" id="ARBA00022475"/>
    </source>
</evidence>
<dbReference type="GO" id="GO:0022857">
    <property type="term" value="F:transmembrane transporter activity"/>
    <property type="evidence" value="ECO:0007669"/>
    <property type="project" value="UniProtKB-UniRule"/>
</dbReference>
<feature type="domain" description="Tripartite ATP-independent periplasmic transporters DctQ component" evidence="10">
    <location>
        <begin position="24"/>
        <end position="151"/>
    </location>
</feature>
<dbReference type="Pfam" id="PF04290">
    <property type="entry name" value="DctQ"/>
    <property type="match status" value="1"/>
</dbReference>
<name>A0A7L5C3C5_9RHOB</name>
<gene>
    <name evidence="11" type="ORF">G5B40_17170</name>
</gene>
<evidence type="ECO:0000256" key="2">
    <source>
        <dbReference type="ARBA" id="ARBA00022448"/>
    </source>
</evidence>
<dbReference type="PANTHER" id="PTHR35011:SF5">
    <property type="entry name" value="SIALIC ACID TRAP TRANSPORTER SMALL PERMEASE PROTEIN SIAQ"/>
    <property type="match status" value="1"/>
</dbReference>
<dbReference type="EMBL" id="CP049056">
    <property type="protein sequence ID" value="QIE57016.1"/>
    <property type="molecule type" value="Genomic_DNA"/>
</dbReference>
<dbReference type="InterPro" id="IPR007387">
    <property type="entry name" value="TRAP_DctQ"/>
</dbReference>